<name>W2TC01_NECAM</name>
<dbReference type="EMBL" id="KI659871">
    <property type="protein sequence ID" value="ETN78527.1"/>
    <property type="molecule type" value="Genomic_DNA"/>
</dbReference>
<dbReference type="Proteomes" id="UP000053676">
    <property type="component" value="Unassembled WGS sequence"/>
</dbReference>
<accession>W2TC01</accession>
<keyword evidence="2" id="KW-1185">Reference proteome</keyword>
<reference evidence="2" key="1">
    <citation type="journal article" date="2014" name="Nat. Genet.">
        <title>Genome of the human hookworm Necator americanus.</title>
        <authorList>
            <person name="Tang Y.T."/>
            <person name="Gao X."/>
            <person name="Rosa B.A."/>
            <person name="Abubucker S."/>
            <person name="Hallsworth-Pepin K."/>
            <person name="Martin J."/>
            <person name="Tyagi R."/>
            <person name="Heizer E."/>
            <person name="Zhang X."/>
            <person name="Bhonagiri-Palsikar V."/>
            <person name="Minx P."/>
            <person name="Warren W.C."/>
            <person name="Wang Q."/>
            <person name="Zhan B."/>
            <person name="Hotez P.J."/>
            <person name="Sternberg P.W."/>
            <person name="Dougall A."/>
            <person name="Gaze S.T."/>
            <person name="Mulvenna J."/>
            <person name="Sotillo J."/>
            <person name="Ranganathan S."/>
            <person name="Rabelo E.M."/>
            <person name="Wilson R.K."/>
            <person name="Felgner P.L."/>
            <person name="Bethony J."/>
            <person name="Hawdon J.M."/>
            <person name="Gasser R.B."/>
            <person name="Loukas A."/>
            <person name="Mitreva M."/>
        </authorList>
    </citation>
    <scope>NUCLEOTIDE SEQUENCE [LARGE SCALE GENOMIC DNA]</scope>
</reference>
<evidence type="ECO:0000313" key="1">
    <source>
        <dbReference type="EMBL" id="ETN78527.1"/>
    </source>
</evidence>
<dbReference type="KEGG" id="nai:NECAME_10300"/>
<sequence>MRFARKPISFIEECDFCRFYECYTWIDKEVLGE</sequence>
<protein>
    <submittedName>
        <fullName evidence="1">Uncharacterized protein</fullName>
    </submittedName>
</protein>
<dbReference type="AlphaFoldDB" id="W2TC01"/>
<gene>
    <name evidence="1" type="ORF">NECAME_10300</name>
</gene>
<organism evidence="1 2">
    <name type="scientific">Necator americanus</name>
    <name type="common">Human hookworm</name>
    <dbReference type="NCBI Taxonomy" id="51031"/>
    <lineage>
        <taxon>Eukaryota</taxon>
        <taxon>Metazoa</taxon>
        <taxon>Ecdysozoa</taxon>
        <taxon>Nematoda</taxon>
        <taxon>Chromadorea</taxon>
        <taxon>Rhabditida</taxon>
        <taxon>Rhabditina</taxon>
        <taxon>Rhabditomorpha</taxon>
        <taxon>Strongyloidea</taxon>
        <taxon>Ancylostomatidae</taxon>
        <taxon>Bunostominae</taxon>
        <taxon>Necator</taxon>
    </lineage>
</organism>
<proteinExistence type="predicted"/>
<evidence type="ECO:0000313" key="2">
    <source>
        <dbReference type="Proteomes" id="UP000053676"/>
    </source>
</evidence>